<dbReference type="EMBL" id="JAWPMK010000001">
    <property type="protein sequence ID" value="MDW9349309.1"/>
    <property type="molecule type" value="Genomic_DNA"/>
</dbReference>
<evidence type="ECO:0000313" key="2">
    <source>
        <dbReference type="EMBL" id="MDW9353849.1"/>
    </source>
</evidence>
<name>A0AAP6E9U6_ECOLX</name>
<accession>A0AAP6E9U6</accession>
<evidence type="ECO:0000313" key="3">
    <source>
        <dbReference type="Proteomes" id="UP001271591"/>
    </source>
</evidence>
<dbReference type="AlphaFoldDB" id="A0AAP6E9U6"/>
<gene>
    <name evidence="1" type="ORF">R8G00_06635</name>
    <name evidence="2" type="ORF">R8G00_31075</name>
</gene>
<proteinExistence type="predicted"/>
<dbReference type="RefSeq" id="WP_044860613.1">
    <property type="nucleotide sequence ID" value="NZ_BFOT01000009.1"/>
</dbReference>
<reference evidence="1" key="1">
    <citation type="submission" date="2023-10" db="EMBL/GenBank/DDBJ databases">
        <title>Draft Genome Sequence of a Shiga toxin-producing Escherichia coli strain from deer meat showing an IS-element integration in the B-subunit of the Shiga toxin Stx2b gene.</title>
        <authorList>
            <person name="Projahn M."/>
            <person name="Borowiak M."/>
        </authorList>
    </citation>
    <scope>NUCLEOTIDE SEQUENCE</scope>
    <source>
        <strain evidence="1">BfR-EC-18960</strain>
    </source>
</reference>
<sequence>MIKKYSEHGSKAGEAIAIDEDCLITGDPWLATERDLEGKTFFVRAIKHKDRVVGGIIYSTSTIIPDNYLDISFRPVSIQGCEAYLNYVAELKKINLDYMWPIVQREIMRRKSEGFDVKIEFLSTLMGFLQKPLILFPSLDRNLPVKEGVEKYIVEQVRDLVCL</sequence>
<protein>
    <submittedName>
        <fullName evidence="1">Uncharacterized protein</fullName>
    </submittedName>
</protein>
<dbReference type="Proteomes" id="UP001271591">
    <property type="component" value="Unassembled WGS sequence"/>
</dbReference>
<comment type="caution">
    <text evidence="1">The sequence shown here is derived from an EMBL/GenBank/DDBJ whole genome shotgun (WGS) entry which is preliminary data.</text>
</comment>
<organism evidence="1 3">
    <name type="scientific">Escherichia coli</name>
    <dbReference type="NCBI Taxonomy" id="562"/>
    <lineage>
        <taxon>Bacteria</taxon>
        <taxon>Pseudomonadati</taxon>
        <taxon>Pseudomonadota</taxon>
        <taxon>Gammaproteobacteria</taxon>
        <taxon>Enterobacterales</taxon>
        <taxon>Enterobacteriaceae</taxon>
        <taxon>Escherichia</taxon>
    </lineage>
</organism>
<dbReference type="EMBL" id="JAWPMK010000013">
    <property type="protein sequence ID" value="MDW9353849.1"/>
    <property type="molecule type" value="Genomic_DNA"/>
</dbReference>
<evidence type="ECO:0000313" key="1">
    <source>
        <dbReference type="EMBL" id="MDW9349309.1"/>
    </source>
</evidence>